<evidence type="ECO:0000259" key="1">
    <source>
        <dbReference type="Pfam" id="PF03129"/>
    </source>
</evidence>
<accession>A0ABR2MLL6</accession>
<dbReference type="InterPro" id="IPR036621">
    <property type="entry name" value="Anticodon-bd_dom_sf"/>
</dbReference>
<dbReference type="PANTHER" id="PTHR43382">
    <property type="entry name" value="PROLYL-TRNA SYNTHETASE"/>
    <property type="match status" value="1"/>
</dbReference>
<protein>
    <recommendedName>
        <fullName evidence="1">Anticodon-binding domain-containing protein</fullName>
    </recommendedName>
</protein>
<gene>
    <name evidence="2" type="ORF">KSP40_PGU005451</name>
</gene>
<organism evidence="2 3">
    <name type="scientific">Platanthera guangdongensis</name>
    <dbReference type="NCBI Taxonomy" id="2320717"/>
    <lineage>
        <taxon>Eukaryota</taxon>
        <taxon>Viridiplantae</taxon>
        <taxon>Streptophyta</taxon>
        <taxon>Embryophyta</taxon>
        <taxon>Tracheophyta</taxon>
        <taxon>Spermatophyta</taxon>
        <taxon>Magnoliopsida</taxon>
        <taxon>Liliopsida</taxon>
        <taxon>Asparagales</taxon>
        <taxon>Orchidaceae</taxon>
        <taxon>Orchidoideae</taxon>
        <taxon>Orchideae</taxon>
        <taxon>Orchidinae</taxon>
        <taxon>Platanthera</taxon>
    </lineage>
</organism>
<dbReference type="Gene3D" id="3.40.50.800">
    <property type="entry name" value="Anticodon-binding domain"/>
    <property type="match status" value="2"/>
</dbReference>
<comment type="caution">
    <text evidence="2">The sequence shown here is derived from an EMBL/GenBank/DDBJ whole genome shotgun (WGS) entry which is preliminary data.</text>
</comment>
<dbReference type="Proteomes" id="UP001412067">
    <property type="component" value="Unassembled WGS sequence"/>
</dbReference>
<keyword evidence="3" id="KW-1185">Reference proteome</keyword>
<name>A0ABR2MLL6_9ASPA</name>
<feature type="domain" description="Anticodon-binding" evidence="1">
    <location>
        <begin position="95"/>
        <end position="149"/>
    </location>
</feature>
<dbReference type="SUPFAM" id="SSF52954">
    <property type="entry name" value="Class II aaRS ABD-related"/>
    <property type="match status" value="1"/>
</dbReference>
<sequence>MSMSRPSLQLTHRQFKHCELRDSGLSMILGTYYSVGWTFYDWERKDVPLRIEIKLECITENQIEIRVIVHGDNSSLVPEVQIIDLGLSTVVGTYYSVGWKFYDWERKCVPLRIEIKLECIAENQVQIVRRDNGLKEDVPTKNLVEHVRDLLSDIHKTMFNAAEEKIERCL</sequence>
<dbReference type="PANTHER" id="PTHR43382:SF2">
    <property type="entry name" value="BIFUNCTIONAL GLUTAMATE_PROLINE--TRNA LIGASE"/>
    <property type="match status" value="1"/>
</dbReference>
<evidence type="ECO:0000313" key="3">
    <source>
        <dbReference type="Proteomes" id="UP001412067"/>
    </source>
</evidence>
<dbReference type="InterPro" id="IPR004499">
    <property type="entry name" value="Pro-tRNA-ligase_IIa_arc-type"/>
</dbReference>
<dbReference type="EMBL" id="JBBWWR010000007">
    <property type="protein sequence ID" value="KAK8964584.1"/>
    <property type="molecule type" value="Genomic_DNA"/>
</dbReference>
<evidence type="ECO:0000313" key="2">
    <source>
        <dbReference type="EMBL" id="KAK8964584.1"/>
    </source>
</evidence>
<dbReference type="Pfam" id="PF03129">
    <property type="entry name" value="HGTP_anticodon"/>
    <property type="match status" value="1"/>
</dbReference>
<proteinExistence type="predicted"/>
<dbReference type="InterPro" id="IPR004154">
    <property type="entry name" value="Anticodon-bd"/>
</dbReference>
<reference evidence="2 3" key="1">
    <citation type="journal article" date="2022" name="Nat. Plants">
        <title>Genomes of leafy and leafless Platanthera orchids illuminate the evolution of mycoheterotrophy.</title>
        <authorList>
            <person name="Li M.H."/>
            <person name="Liu K.W."/>
            <person name="Li Z."/>
            <person name="Lu H.C."/>
            <person name="Ye Q.L."/>
            <person name="Zhang D."/>
            <person name="Wang J.Y."/>
            <person name="Li Y.F."/>
            <person name="Zhong Z.M."/>
            <person name="Liu X."/>
            <person name="Yu X."/>
            <person name="Liu D.K."/>
            <person name="Tu X.D."/>
            <person name="Liu B."/>
            <person name="Hao Y."/>
            <person name="Liao X.Y."/>
            <person name="Jiang Y.T."/>
            <person name="Sun W.H."/>
            <person name="Chen J."/>
            <person name="Chen Y.Q."/>
            <person name="Ai Y."/>
            <person name="Zhai J.W."/>
            <person name="Wu S.S."/>
            <person name="Zhou Z."/>
            <person name="Hsiao Y.Y."/>
            <person name="Wu W.L."/>
            <person name="Chen Y.Y."/>
            <person name="Lin Y.F."/>
            <person name="Hsu J.L."/>
            <person name="Li C.Y."/>
            <person name="Wang Z.W."/>
            <person name="Zhao X."/>
            <person name="Zhong W.Y."/>
            <person name="Ma X.K."/>
            <person name="Ma L."/>
            <person name="Huang J."/>
            <person name="Chen G.Z."/>
            <person name="Huang M.Z."/>
            <person name="Huang L."/>
            <person name="Peng D.H."/>
            <person name="Luo Y.B."/>
            <person name="Zou S.Q."/>
            <person name="Chen S.P."/>
            <person name="Lan S."/>
            <person name="Tsai W.C."/>
            <person name="Van de Peer Y."/>
            <person name="Liu Z.J."/>
        </authorList>
    </citation>
    <scope>NUCLEOTIDE SEQUENCE [LARGE SCALE GENOMIC DNA]</scope>
    <source>
        <strain evidence="2">Lor288</strain>
    </source>
</reference>